<gene>
    <name evidence="1" type="ORF">LCGC14_0464670</name>
</gene>
<accession>A0A0F9SE27</accession>
<name>A0A0F9SE27_9ZZZZ</name>
<protein>
    <submittedName>
        <fullName evidence="1">Uncharacterized protein</fullName>
    </submittedName>
</protein>
<evidence type="ECO:0000313" key="1">
    <source>
        <dbReference type="EMBL" id="KKN67120.1"/>
    </source>
</evidence>
<dbReference type="AlphaFoldDB" id="A0A0F9SE27"/>
<comment type="caution">
    <text evidence="1">The sequence shown here is derived from an EMBL/GenBank/DDBJ whole genome shotgun (WGS) entry which is preliminary data.</text>
</comment>
<organism evidence="1">
    <name type="scientific">marine sediment metagenome</name>
    <dbReference type="NCBI Taxonomy" id="412755"/>
    <lineage>
        <taxon>unclassified sequences</taxon>
        <taxon>metagenomes</taxon>
        <taxon>ecological metagenomes</taxon>
    </lineage>
</organism>
<dbReference type="EMBL" id="LAZR01000483">
    <property type="protein sequence ID" value="KKN67120.1"/>
    <property type="molecule type" value="Genomic_DNA"/>
</dbReference>
<reference evidence="1" key="1">
    <citation type="journal article" date="2015" name="Nature">
        <title>Complex archaea that bridge the gap between prokaryotes and eukaryotes.</title>
        <authorList>
            <person name="Spang A."/>
            <person name="Saw J.H."/>
            <person name="Jorgensen S.L."/>
            <person name="Zaremba-Niedzwiedzka K."/>
            <person name="Martijn J."/>
            <person name="Lind A.E."/>
            <person name="van Eijk R."/>
            <person name="Schleper C."/>
            <person name="Guy L."/>
            <person name="Ettema T.J."/>
        </authorList>
    </citation>
    <scope>NUCLEOTIDE SEQUENCE</scope>
</reference>
<sequence length="249" mass="28409">MASDKIQSKVVEDPFVYNPADDLELPPVGRGTQTDPELSKFLLEVDPQANEFVNIYPNYQEKEVAVVMKDKFDVPVKNGNGELLYESKKQLIRKGYKRERVRLPIFSINSDMVKSQIGPREITVIMKIQSLINLLVFRQYKEKKVFTNNIVRFGNEIRIIINLRRAFGGFAGRLAKSEVRYLYSGTDESSMMRDLEEQLRKESLGEKVKNAIVGKKPSGIGGEANRIADTYDRDAASFGKMQGSKDFKW</sequence>
<proteinExistence type="predicted"/>